<dbReference type="InterPro" id="IPR028081">
    <property type="entry name" value="Leu-bd"/>
</dbReference>
<evidence type="ECO:0000313" key="6">
    <source>
        <dbReference type="EMBL" id="GAA0619499.1"/>
    </source>
</evidence>
<evidence type="ECO:0000256" key="2">
    <source>
        <dbReference type="ARBA" id="ARBA00022729"/>
    </source>
</evidence>
<gene>
    <name evidence="6" type="ORF">GCM10009547_22460</name>
</gene>
<proteinExistence type="inferred from homology"/>
<dbReference type="InterPro" id="IPR028082">
    <property type="entry name" value="Peripla_BP_I"/>
</dbReference>
<dbReference type="PANTHER" id="PTHR47235:SF1">
    <property type="entry name" value="BLR6548 PROTEIN"/>
    <property type="match status" value="1"/>
</dbReference>
<sequence length="495" mass="49782">MHLTRSVPALVVAAALLLTGCGTRADEAEIRAGAAGSGKVTLTQESLDQLRAAAAGGGAVPVPGAPAGEGPSGTVDTGPLAPGTTTTNAAPGQDTTGAATGPASPGSGRANQPAAARGGADAACTEQLPPVALGQVGTFSGLAGAVSASARTTAAIWAQDVNARGGLACHPVTVFARDDGGDPAKAAALVRELHAQNKVVALINSVVVFSIAGFRTAIEDLKLPAVGGELLAPDWNESAYMFPQGAGFFDQIVGFLKQGVEMGKKKIATLYCVEVTACSEGIAYGRAEGVKKAGGELVYDSAISLTQTDFTAQCQNAKNAGADQVVLGMDGSAMTRVARSCAAIGYKPLFSGIGGTISSAQAADPTLRSFGLAVASGVAPWTETDTPGLKAYRNALSRYAPALQPDGPSIQAWTSGKLLEKALAGLGAKARSGPLTTALILDALGTVKNEDLEGLTAGVTFTPNQKNAKSSGCIYYELLTQDGWVAPKGSRKVCV</sequence>
<feature type="domain" description="Leucine-binding protein" evidence="5">
    <location>
        <begin position="130"/>
        <end position="466"/>
    </location>
</feature>
<dbReference type="SUPFAM" id="SSF53822">
    <property type="entry name" value="Periplasmic binding protein-like I"/>
    <property type="match status" value="1"/>
</dbReference>
<feature type="signal peptide" evidence="4">
    <location>
        <begin position="1"/>
        <end position="25"/>
    </location>
</feature>
<evidence type="ECO:0000256" key="1">
    <source>
        <dbReference type="ARBA" id="ARBA00010062"/>
    </source>
</evidence>
<evidence type="ECO:0000313" key="7">
    <source>
        <dbReference type="Proteomes" id="UP001500957"/>
    </source>
</evidence>
<organism evidence="6 7">
    <name type="scientific">Sporichthya brevicatena</name>
    <dbReference type="NCBI Taxonomy" id="171442"/>
    <lineage>
        <taxon>Bacteria</taxon>
        <taxon>Bacillati</taxon>
        <taxon>Actinomycetota</taxon>
        <taxon>Actinomycetes</taxon>
        <taxon>Sporichthyales</taxon>
        <taxon>Sporichthyaceae</taxon>
        <taxon>Sporichthya</taxon>
    </lineage>
</organism>
<protein>
    <recommendedName>
        <fullName evidence="5">Leucine-binding protein domain-containing protein</fullName>
    </recommendedName>
</protein>
<keyword evidence="2 4" id="KW-0732">Signal</keyword>
<dbReference type="Pfam" id="PF13458">
    <property type="entry name" value="Peripla_BP_6"/>
    <property type="match status" value="1"/>
</dbReference>
<comment type="caution">
    <text evidence="6">The sequence shown here is derived from an EMBL/GenBank/DDBJ whole genome shotgun (WGS) entry which is preliminary data.</text>
</comment>
<dbReference type="RefSeq" id="WP_344604681.1">
    <property type="nucleotide sequence ID" value="NZ_BAAAHE010000016.1"/>
</dbReference>
<dbReference type="Gene3D" id="3.40.50.2300">
    <property type="match status" value="2"/>
</dbReference>
<dbReference type="PANTHER" id="PTHR47235">
    <property type="entry name" value="BLR6548 PROTEIN"/>
    <property type="match status" value="1"/>
</dbReference>
<comment type="similarity">
    <text evidence="1">Belongs to the leucine-binding protein family.</text>
</comment>
<evidence type="ECO:0000259" key="5">
    <source>
        <dbReference type="Pfam" id="PF13458"/>
    </source>
</evidence>
<accession>A0ABP3RWX6</accession>
<keyword evidence="7" id="KW-1185">Reference proteome</keyword>
<feature type="region of interest" description="Disordered" evidence="3">
    <location>
        <begin position="55"/>
        <end position="122"/>
    </location>
</feature>
<evidence type="ECO:0000256" key="3">
    <source>
        <dbReference type="SAM" id="MobiDB-lite"/>
    </source>
</evidence>
<feature type="chain" id="PRO_5046457719" description="Leucine-binding protein domain-containing protein" evidence="4">
    <location>
        <begin position="26"/>
        <end position="495"/>
    </location>
</feature>
<dbReference type="EMBL" id="BAAAHE010000016">
    <property type="protein sequence ID" value="GAA0619499.1"/>
    <property type="molecule type" value="Genomic_DNA"/>
</dbReference>
<name>A0ABP3RWX6_9ACTN</name>
<evidence type="ECO:0000256" key="4">
    <source>
        <dbReference type="SAM" id="SignalP"/>
    </source>
</evidence>
<dbReference type="Proteomes" id="UP001500957">
    <property type="component" value="Unassembled WGS sequence"/>
</dbReference>
<reference evidence="7" key="1">
    <citation type="journal article" date="2019" name="Int. J. Syst. Evol. Microbiol.">
        <title>The Global Catalogue of Microorganisms (GCM) 10K type strain sequencing project: providing services to taxonomists for standard genome sequencing and annotation.</title>
        <authorList>
            <consortium name="The Broad Institute Genomics Platform"/>
            <consortium name="The Broad Institute Genome Sequencing Center for Infectious Disease"/>
            <person name="Wu L."/>
            <person name="Ma J."/>
        </authorList>
    </citation>
    <scope>NUCLEOTIDE SEQUENCE [LARGE SCALE GENOMIC DNA]</scope>
    <source>
        <strain evidence="7">JCM 10671</strain>
    </source>
</reference>
<dbReference type="PROSITE" id="PS51257">
    <property type="entry name" value="PROKAR_LIPOPROTEIN"/>
    <property type="match status" value="1"/>
</dbReference>
<feature type="compositionally biased region" description="Low complexity" evidence="3">
    <location>
        <begin position="60"/>
        <end position="122"/>
    </location>
</feature>